<feature type="region of interest" description="Disordered" evidence="1">
    <location>
        <begin position="1"/>
        <end position="20"/>
    </location>
</feature>
<accession>A0A8K0CAQ5</accession>
<evidence type="ECO:0008006" key="4">
    <source>
        <dbReference type="Google" id="ProtNLM"/>
    </source>
</evidence>
<dbReference type="AlphaFoldDB" id="A0A8K0CAQ5"/>
<dbReference type="OrthoDB" id="6611207at2759"/>
<evidence type="ECO:0000313" key="3">
    <source>
        <dbReference type="Proteomes" id="UP000801492"/>
    </source>
</evidence>
<organism evidence="2 3">
    <name type="scientific">Ignelater luminosus</name>
    <name type="common">Cucubano</name>
    <name type="synonym">Pyrophorus luminosus</name>
    <dbReference type="NCBI Taxonomy" id="2038154"/>
    <lineage>
        <taxon>Eukaryota</taxon>
        <taxon>Metazoa</taxon>
        <taxon>Ecdysozoa</taxon>
        <taxon>Arthropoda</taxon>
        <taxon>Hexapoda</taxon>
        <taxon>Insecta</taxon>
        <taxon>Pterygota</taxon>
        <taxon>Neoptera</taxon>
        <taxon>Endopterygota</taxon>
        <taxon>Coleoptera</taxon>
        <taxon>Polyphaga</taxon>
        <taxon>Elateriformia</taxon>
        <taxon>Elateroidea</taxon>
        <taxon>Elateridae</taxon>
        <taxon>Agrypninae</taxon>
        <taxon>Pyrophorini</taxon>
        <taxon>Ignelater</taxon>
    </lineage>
</organism>
<gene>
    <name evidence="2" type="ORF">ILUMI_22364</name>
</gene>
<keyword evidence="3" id="KW-1185">Reference proteome</keyword>
<evidence type="ECO:0000313" key="2">
    <source>
        <dbReference type="EMBL" id="KAF2883778.1"/>
    </source>
</evidence>
<proteinExistence type="predicted"/>
<evidence type="ECO:0000256" key="1">
    <source>
        <dbReference type="SAM" id="MobiDB-lite"/>
    </source>
</evidence>
<dbReference type="PANTHER" id="PTHR45749">
    <property type="match status" value="1"/>
</dbReference>
<dbReference type="PANTHER" id="PTHR45749:SF21">
    <property type="entry name" value="DUF4371 DOMAIN-CONTAINING PROTEIN"/>
    <property type="match status" value="1"/>
</dbReference>
<comment type="caution">
    <text evidence="2">The sequence shown here is derived from an EMBL/GenBank/DDBJ whole genome shotgun (WGS) entry which is preliminary data.</text>
</comment>
<sequence>MKEEKEEALPRKSDNSNTAVDTVTSSACLNDLNPTASLSVALHEDSASISKPQTRDDACASLNQDWKQIIAALDAIKVTAHQKALIKNEATGLFAQLNSLETTILRDSFDALKRLVKKSSQEYRSSHKGVIKRKKRDDYYREGEVLSLGRDHFRVNTFFPICDQLLSKLRMRKTLYDAVTSNFAFLCKLDTISEAEVRVKAMQKNTGFERSISINGNGMTNCCAQRSFSVLKRIKNYLRSRISEERLNSLAILNIEAGLTKSINYDSVIDEFVNRFVHRNKM</sequence>
<dbReference type="Proteomes" id="UP000801492">
    <property type="component" value="Unassembled WGS sequence"/>
</dbReference>
<dbReference type="EMBL" id="VTPC01090290">
    <property type="protein sequence ID" value="KAF2883778.1"/>
    <property type="molecule type" value="Genomic_DNA"/>
</dbReference>
<name>A0A8K0CAQ5_IGNLU</name>
<protein>
    <recommendedName>
        <fullName evidence="4">HAT C-terminal dimerisation domain-containing protein</fullName>
    </recommendedName>
</protein>
<feature type="compositionally biased region" description="Basic and acidic residues" evidence="1">
    <location>
        <begin position="1"/>
        <end position="14"/>
    </location>
</feature>
<reference evidence="2" key="1">
    <citation type="submission" date="2019-08" db="EMBL/GenBank/DDBJ databases">
        <title>The genome of the North American firefly Photinus pyralis.</title>
        <authorList>
            <consortium name="Photinus pyralis genome working group"/>
            <person name="Fallon T.R."/>
            <person name="Sander Lower S.E."/>
            <person name="Weng J.-K."/>
        </authorList>
    </citation>
    <scope>NUCLEOTIDE SEQUENCE</scope>
    <source>
        <strain evidence="2">TRF0915ILg1</strain>
        <tissue evidence="2">Whole body</tissue>
    </source>
</reference>